<evidence type="ECO:0000256" key="2">
    <source>
        <dbReference type="ARBA" id="ARBA00023004"/>
    </source>
</evidence>
<dbReference type="GO" id="GO:0046872">
    <property type="term" value="F:metal ion binding"/>
    <property type="evidence" value="ECO:0007669"/>
    <property type="project" value="UniProtKB-KW"/>
</dbReference>
<comment type="caution">
    <text evidence="5">The sequence shown here is derived from an EMBL/GenBank/DDBJ whole genome shotgun (WGS) entry which is preliminary data.</text>
</comment>
<dbReference type="PROSITE" id="PS00198">
    <property type="entry name" value="4FE4S_FER_1"/>
    <property type="match status" value="1"/>
</dbReference>
<feature type="domain" description="4Fe-4S ferredoxin-type" evidence="4">
    <location>
        <begin position="1"/>
        <end position="30"/>
    </location>
</feature>
<evidence type="ECO:0000313" key="6">
    <source>
        <dbReference type="Proteomes" id="UP000307956"/>
    </source>
</evidence>
<evidence type="ECO:0000256" key="3">
    <source>
        <dbReference type="ARBA" id="ARBA00023014"/>
    </source>
</evidence>
<reference evidence="5 6" key="1">
    <citation type="submission" date="2019-04" db="EMBL/GenBank/DDBJ databases">
        <title>Azoarcus rhizosphaerae sp. nov. isolated from rhizosphere of Ficus religiosa.</title>
        <authorList>
            <person name="Lin S.-Y."/>
            <person name="Hameed A."/>
            <person name="Hsu Y.-H."/>
            <person name="Young C.-C."/>
        </authorList>
    </citation>
    <scope>NUCLEOTIDE SEQUENCE [LARGE SCALE GENOMIC DNA]</scope>
    <source>
        <strain evidence="5 6">CC-YHH848</strain>
    </source>
</reference>
<dbReference type="InterPro" id="IPR017896">
    <property type="entry name" value="4Fe4S_Fe-S-bd"/>
</dbReference>
<dbReference type="Gene3D" id="3.30.70.20">
    <property type="match status" value="1"/>
</dbReference>
<keyword evidence="6" id="KW-1185">Reference proteome</keyword>
<proteinExistence type="predicted"/>
<dbReference type="PROSITE" id="PS51379">
    <property type="entry name" value="4FE4S_FER_2"/>
    <property type="match status" value="1"/>
</dbReference>
<gene>
    <name evidence="5" type="ORF">E6O51_15960</name>
</gene>
<evidence type="ECO:0000259" key="4">
    <source>
        <dbReference type="PROSITE" id="PS51379"/>
    </source>
</evidence>
<dbReference type="Pfam" id="PF00037">
    <property type="entry name" value="Fer4"/>
    <property type="match status" value="1"/>
</dbReference>
<protein>
    <submittedName>
        <fullName evidence="5">4Fe-4S dicluster domain-containing protein</fullName>
    </submittedName>
</protein>
<name>A0A4S4AIQ8_9RHOO</name>
<keyword evidence="1" id="KW-0479">Metal-binding</keyword>
<dbReference type="OrthoDB" id="9803397at2"/>
<dbReference type="SUPFAM" id="SSF54862">
    <property type="entry name" value="4Fe-4S ferredoxins"/>
    <property type="match status" value="1"/>
</dbReference>
<dbReference type="EMBL" id="SSOD01000014">
    <property type="protein sequence ID" value="THF59219.1"/>
    <property type="molecule type" value="Genomic_DNA"/>
</dbReference>
<dbReference type="RefSeq" id="WP_136386004.1">
    <property type="nucleotide sequence ID" value="NZ_SSOD01000014.1"/>
</dbReference>
<dbReference type="AlphaFoldDB" id="A0A4S4AIQ8"/>
<keyword evidence="3" id="KW-0411">Iron-sulfur</keyword>
<evidence type="ECO:0000256" key="1">
    <source>
        <dbReference type="ARBA" id="ARBA00022723"/>
    </source>
</evidence>
<evidence type="ECO:0000313" key="5">
    <source>
        <dbReference type="EMBL" id="THF59219.1"/>
    </source>
</evidence>
<sequence length="62" mass="6472">MALKIDPTQCTNCGTCESVCPTSSIAEKKGVYRIDAATCSECDGGDPECMDNCPVDGCISYA</sequence>
<organism evidence="5 6">
    <name type="scientific">Pseudothauera rhizosphaerae</name>
    <dbReference type="NCBI Taxonomy" id="2565932"/>
    <lineage>
        <taxon>Bacteria</taxon>
        <taxon>Pseudomonadati</taxon>
        <taxon>Pseudomonadota</taxon>
        <taxon>Betaproteobacteria</taxon>
        <taxon>Rhodocyclales</taxon>
        <taxon>Zoogloeaceae</taxon>
        <taxon>Pseudothauera</taxon>
    </lineage>
</organism>
<keyword evidence="2" id="KW-0408">Iron</keyword>
<accession>A0A4S4AIQ8</accession>
<dbReference type="GO" id="GO:0051536">
    <property type="term" value="F:iron-sulfur cluster binding"/>
    <property type="evidence" value="ECO:0007669"/>
    <property type="project" value="UniProtKB-KW"/>
</dbReference>
<dbReference type="Proteomes" id="UP000307956">
    <property type="component" value="Unassembled WGS sequence"/>
</dbReference>
<dbReference type="InterPro" id="IPR017900">
    <property type="entry name" value="4Fe4S_Fe_S_CS"/>
</dbReference>